<dbReference type="EMBL" id="GGFL01011535">
    <property type="protein sequence ID" value="MBW75713.1"/>
    <property type="molecule type" value="Transcribed_RNA"/>
</dbReference>
<proteinExistence type="predicted"/>
<sequence length="67" mass="6559">MLTEVAAAAAAARSVSCVPFASTAVPEATALASVSALALATPVPPSFGGTGRWPLSSWVVVTSSSLL</sequence>
<protein>
    <submittedName>
        <fullName evidence="1">Putative secreted protein</fullName>
    </submittedName>
</protein>
<accession>A0A2M4DDP6</accession>
<dbReference type="AlphaFoldDB" id="A0A2M4DDP6"/>
<name>A0A2M4DDP6_ANODA</name>
<evidence type="ECO:0000313" key="1">
    <source>
        <dbReference type="EMBL" id="MBW75713.1"/>
    </source>
</evidence>
<reference evidence="1" key="1">
    <citation type="submission" date="2018-01" db="EMBL/GenBank/DDBJ databases">
        <title>An insight into the sialome of Amazonian anophelines.</title>
        <authorList>
            <person name="Ribeiro J.M."/>
            <person name="Scarpassa V."/>
            <person name="Calvo E."/>
        </authorList>
    </citation>
    <scope>NUCLEOTIDE SEQUENCE</scope>
</reference>
<organism evidence="1">
    <name type="scientific">Anopheles darlingi</name>
    <name type="common">Mosquito</name>
    <dbReference type="NCBI Taxonomy" id="43151"/>
    <lineage>
        <taxon>Eukaryota</taxon>
        <taxon>Metazoa</taxon>
        <taxon>Ecdysozoa</taxon>
        <taxon>Arthropoda</taxon>
        <taxon>Hexapoda</taxon>
        <taxon>Insecta</taxon>
        <taxon>Pterygota</taxon>
        <taxon>Neoptera</taxon>
        <taxon>Endopterygota</taxon>
        <taxon>Diptera</taxon>
        <taxon>Nematocera</taxon>
        <taxon>Culicoidea</taxon>
        <taxon>Culicidae</taxon>
        <taxon>Anophelinae</taxon>
        <taxon>Anopheles</taxon>
    </lineage>
</organism>